<dbReference type="InterPro" id="IPR055414">
    <property type="entry name" value="LRR_R13L4/SHOC2-like"/>
</dbReference>
<dbReference type="InterPro" id="IPR001611">
    <property type="entry name" value="Leu-rich_rpt"/>
</dbReference>
<reference evidence="4" key="1">
    <citation type="submission" date="2020-03" db="EMBL/GenBank/DDBJ databases">
        <title>A high-quality chromosome-level genome assembly of a woody plant with both climbing and erect habits, Rhamnella rubrinervis.</title>
        <authorList>
            <person name="Lu Z."/>
            <person name="Yang Y."/>
            <person name="Zhu X."/>
            <person name="Sun Y."/>
        </authorList>
    </citation>
    <scope>NUCLEOTIDE SEQUENCE</scope>
    <source>
        <strain evidence="4">BYM</strain>
        <tissue evidence="4">Leaf</tissue>
    </source>
</reference>
<dbReference type="InterPro" id="IPR032675">
    <property type="entry name" value="LRR_dom_sf"/>
</dbReference>
<dbReference type="Pfam" id="PF23598">
    <property type="entry name" value="LRR_14"/>
    <property type="match status" value="1"/>
</dbReference>
<keyword evidence="1" id="KW-0433">Leucine-rich repeat</keyword>
<proteinExistence type="predicted"/>
<dbReference type="PANTHER" id="PTHR47186:SF42">
    <property type="entry name" value="DISEASE RESISTANCE RPP13-LIKE PROTEIN 1"/>
    <property type="match status" value="1"/>
</dbReference>
<dbReference type="Proteomes" id="UP000796880">
    <property type="component" value="Unassembled WGS sequence"/>
</dbReference>
<protein>
    <recommendedName>
        <fullName evidence="3">Disease resistance R13L4/SHOC-2-like LRR domain-containing protein</fullName>
    </recommendedName>
</protein>
<dbReference type="OrthoDB" id="1164832at2759"/>
<dbReference type="EMBL" id="VOIH02000003">
    <property type="protein sequence ID" value="KAF3450342.1"/>
    <property type="molecule type" value="Genomic_DNA"/>
</dbReference>
<name>A0A8K0HD07_9ROSA</name>
<sequence>MQSFFQDFRKDDEAGSIVGCKMHDILHDLAQLLTKNECSTMKVDEENTQPHIVEKVRHLTLLFTADSLEFSTSMLNEGNLHSLFTFDSNSSASALRLPYQASGRLRYLRTLNMRECGISWLPGQLIGQLRYLDLSDNRLEELPDEGCDLCNLQTLSLQGCYHLKRLPEGMGRLENLRHLHISDCDKLKGLPKGIGRLTQLRTLDRVVIPKNKHEEYVSMGDLEKMNHLQLESAAVIYGCGNLKSLSEAEKLAGLMKRGNQVRLNLQFHFPDFNEMVSNDFEIVEALQPPSCLKSLHIGGYRGASLSPKWMTSLHNLTRLFFFRCEVFDTFPPLGRLPSLEELSIVGNRELRKIGGELMGITTTTSSASTSSRINVAKGGGVHHFISFPKLKRLSFKHMERLEEWEGCESATNMPCLHSLRIFLCDSLKSLSEFLKDTPLQHLEIHKCRILSESFRRSGKEWAHISHVPTIQINKDYVKRDGHWIGDAF</sequence>
<dbReference type="SUPFAM" id="SSF52058">
    <property type="entry name" value="L domain-like"/>
    <property type="match status" value="1"/>
</dbReference>
<evidence type="ECO:0000313" key="4">
    <source>
        <dbReference type="EMBL" id="KAF3450342.1"/>
    </source>
</evidence>
<feature type="domain" description="Disease resistance R13L4/SHOC-2-like LRR" evidence="3">
    <location>
        <begin position="103"/>
        <end position="421"/>
    </location>
</feature>
<comment type="caution">
    <text evidence="4">The sequence shown here is derived from an EMBL/GenBank/DDBJ whole genome shotgun (WGS) entry which is preliminary data.</text>
</comment>
<organism evidence="4 5">
    <name type="scientific">Rhamnella rubrinervis</name>
    <dbReference type="NCBI Taxonomy" id="2594499"/>
    <lineage>
        <taxon>Eukaryota</taxon>
        <taxon>Viridiplantae</taxon>
        <taxon>Streptophyta</taxon>
        <taxon>Embryophyta</taxon>
        <taxon>Tracheophyta</taxon>
        <taxon>Spermatophyta</taxon>
        <taxon>Magnoliopsida</taxon>
        <taxon>eudicotyledons</taxon>
        <taxon>Gunneridae</taxon>
        <taxon>Pentapetalae</taxon>
        <taxon>rosids</taxon>
        <taxon>fabids</taxon>
        <taxon>Rosales</taxon>
        <taxon>Rhamnaceae</taxon>
        <taxon>rhamnoid group</taxon>
        <taxon>Rhamneae</taxon>
        <taxon>Rhamnella</taxon>
    </lineage>
</organism>
<gene>
    <name evidence="4" type="ORF">FNV43_RR06422</name>
</gene>
<keyword evidence="2" id="KW-0677">Repeat</keyword>
<evidence type="ECO:0000256" key="1">
    <source>
        <dbReference type="ARBA" id="ARBA00022614"/>
    </source>
</evidence>
<evidence type="ECO:0000256" key="2">
    <source>
        <dbReference type="ARBA" id="ARBA00022737"/>
    </source>
</evidence>
<dbReference type="SMART" id="SM00369">
    <property type="entry name" value="LRR_TYP"/>
    <property type="match status" value="2"/>
</dbReference>
<dbReference type="Gene3D" id="3.80.10.10">
    <property type="entry name" value="Ribonuclease Inhibitor"/>
    <property type="match status" value="2"/>
</dbReference>
<dbReference type="InterPro" id="IPR003591">
    <property type="entry name" value="Leu-rich_rpt_typical-subtyp"/>
</dbReference>
<dbReference type="PROSITE" id="PS51450">
    <property type="entry name" value="LRR"/>
    <property type="match status" value="1"/>
</dbReference>
<keyword evidence="5" id="KW-1185">Reference proteome</keyword>
<dbReference type="PANTHER" id="PTHR47186">
    <property type="entry name" value="LEUCINE-RICH REPEAT-CONTAINING PROTEIN 57"/>
    <property type="match status" value="1"/>
</dbReference>
<accession>A0A8K0HD07</accession>
<evidence type="ECO:0000259" key="3">
    <source>
        <dbReference type="Pfam" id="PF23598"/>
    </source>
</evidence>
<dbReference type="AlphaFoldDB" id="A0A8K0HD07"/>
<evidence type="ECO:0000313" key="5">
    <source>
        <dbReference type="Proteomes" id="UP000796880"/>
    </source>
</evidence>